<dbReference type="OrthoDB" id="408003at2759"/>
<organism evidence="1 2">
    <name type="scientific">Gigaspora margarita</name>
    <dbReference type="NCBI Taxonomy" id="4874"/>
    <lineage>
        <taxon>Eukaryota</taxon>
        <taxon>Fungi</taxon>
        <taxon>Fungi incertae sedis</taxon>
        <taxon>Mucoromycota</taxon>
        <taxon>Glomeromycotina</taxon>
        <taxon>Glomeromycetes</taxon>
        <taxon>Diversisporales</taxon>
        <taxon>Gigasporaceae</taxon>
        <taxon>Gigaspora</taxon>
    </lineage>
</organism>
<evidence type="ECO:0000313" key="2">
    <source>
        <dbReference type="Proteomes" id="UP000439903"/>
    </source>
</evidence>
<sequence length="139" mass="16242">MSYLRDTQYRCPICEIELTEQEVDNYSLFWDNSIFKIDVENFSQAHAEFSSPNDAESDFHNNVELNEFQDDSIHSILESYEIHANTRGHQKIKIKLDKLSNCVTKISSYYNGLIIDRVMAWRLIEIDEKANGNAKTMIQ</sequence>
<dbReference type="EMBL" id="WTPW01000840">
    <property type="protein sequence ID" value="KAF0475796.1"/>
    <property type="molecule type" value="Genomic_DNA"/>
</dbReference>
<dbReference type="Proteomes" id="UP000439903">
    <property type="component" value="Unassembled WGS sequence"/>
</dbReference>
<proteinExistence type="predicted"/>
<dbReference type="AlphaFoldDB" id="A0A8H3XKT6"/>
<gene>
    <name evidence="1" type="ORF">F8M41_024546</name>
</gene>
<reference evidence="1 2" key="1">
    <citation type="journal article" date="2019" name="Environ. Microbiol.">
        <title>At the nexus of three kingdoms: the genome of the mycorrhizal fungus Gigaspora margarita provides insights into plant, endobacterial and fungal interactions.</title>
        <authorList>
            <person name="Venice F."/>
            <person name="Ghignone S."/>
            <person name="Salvioli di Fossalunga A."/>
            <person name="Amselem J."/>
            <person name="Novero M."/>
            <person name="Xianan X."/>
            <person name="Sedzielewska Toro K."/>
            <person name="Morin E."/>
            <person name="Lipzen A."/>
            <person name="Grigoriev I.V."/>
            <person name="Henrissat B."/>
            <person name="Martin F.M."/>
            <person name="Bonfante P."/>
        </authorList>
    </citation>
    <scope>NUCLEOTIDE SEQUENCE [LARGE SCALE GENOMIC DNA]</scope>
    <source>
        <strain evidence="1 2">BEG34</strain>
    </source>
</reference>
<keyword evidence="2" id="KW-1185">Reference proteome</keyword>
<comment type="caution">
    <text evidence="1">The sequence shown here is derived from an EMBL/GenBank/DDBJ whole genome shotgun (WGS) entry which is preliminary data.</text>
</comment>
<protein>
    <submittedName>
        <fullName evidence="1">Uncharacterized protein</fullName>
    </submittedName>
</protein>
<name>A0A8H3XKT6_GIGMA</name>
<accession>A0A8H3XKT6</accession>
<evidence type="ECO:0000313" key="1">
    <source>
        <dbReference type="EMBL" id="KAF0475796.1"/>
    </source>
</evidence>